<reference evidence="2 3" key="1">
    <citation type="submission" date="2020-05" db="EMBL/GenBank/DDBJ databases">
        <title>Complete genome sequence of Deefgea sp. D17.</title>
        <authorList>
            <person name="Bae J.-W."/>
            <person name="Han J.E."/>
        </authorList>
    </citation>
    <scope>NUCLEOTIDE SEQUENCE [LARGE SCALE GENOMIC DNA]</scope>
    <source>
        <strain evidence="2 3">D17</strain>
    </source>
</reference>
<evidence type="ECO:0000313" key="3">
    <source>
        <dbReference type="Proteomes" id="UP000504844"/>
    </source>
</evidence>
<protein>
    <submittedName>
        <fullName evidence="2">Uncharacterized protein</fullName>
    </submittedName>
</protein>
<dbReference type="Proteomes" id="UP000504844">
    <property type="component" value="Chromosome"/>
</dbReference>
<dbReference type="AlphaFoldDB" id="A0A6M8SPV3"/>
<feature type="coiled-coil region" evidence="1">
    <location>
        <begin position="174"/>
        <end position="236"/>
    </location>
</feature>
<organism evidence="2 3">
    <name type="scientific">Deefgea piscis</name>
    <dbReference type="NCBI Taxonomy" id="2739061"/>
    <lineage>
        <taxon>Bacteria</taxon>
        <taxon>Pseudomonadati</taxon>
        <taxon>Pseudomonadota</taxon>
        <taxon>Betaproteobacteria</taxon>
        <taxon>Neisseriales</taxon>
        <taxon>Chitinibacteraceae</taxon>
        <taxon>Deefgea</taxon>
    </lineage>
</organism>
<name>A0A6M8SPV3_9NEIS</name>
<accession>A0A6M8SPV3</accession>
<proteinExistence type="predicted"/>
<keyword evidence="1" id="KW-0175">Coiled coil</keyword>
<keyword evidence="3" id="KW-1185">Reference proteome</keyword>
<dbReference type="RefSeq" id="WP_173532678.1">
    <property type="nucleotide sequence ID" value="NZ_CP054143.1"/>
</dbReference>
<dbReference type="EMBL" id="CP054143">
    <property type="protein sequence ID" value="QKJ66174.1"/>
    <property type="molecule type" value="Genomic_DNA"/>
</dbReference>
<dbReference type="KEGG" id="dee:HQN60_05285"/>
<evidence type="ECO:0000313" key="2">
    <source>
        <dbReference type="EMBL" id="QKJ66174.1"/>
    </source>
</evidence>
<sequence length="324" mass="36807">MWSTIRSWFTAKPKLSADDEATIERLVDIAHPHIRLARNYLTRLAPYIRWAHHHANALATQLPAPIELNNETWRKDRTLQLLFATPDRMSEVVGRDPGLQAWFAAWPMADIAYVGLIADAQEKVRFGMSEHAGQIRQDVPQKLLIFSNYQLGQPAQSPDALVQLGAERILDTVAIQAQLAIANVENKKKQLESTLVNARTMLRMQNSNSMTPSLEQTEQQTRIKNLTAQLQDIHQQLNPDALCEQLITELAATPDILRLEVRHCNVDRMGIIDSESSDNQRITLPELILQREHPIEKLIILIAVPRQLMQAPSEKHGFPEQVIF</sequence>
<evidence type="ECO:0000256" key="1">
    <source>
        <dbReference type="SAM" id="Coils"/>
    </source>
</evidence>
<gene>
    <name evidence="2" type="ORF">HQN60_05285</name>
</gene>